<dbReference type="SUPFAM" id="SSF88659">
    <property type="entry name" value="Sigma3 and sigma4 domains of RNA polymerase sigma factors"/>
    <property type="match status" value="1"/>
</dbReference>
<reference evidence="9 10" key="1">
    <citation type="submission" date="2023-04" db="EMBL/GenBank/DDBJ databases">
        <title>Funneling lignin-derived compounds into biodiesel using alkali-halophilic Citricoccus sp. P2.</title>
        <authorList>
            <person name="Luo C.-B."/>
        </authorList>
    </citation>
    <scope>NUCLEOTIDE SEQUENCE [LARGE SCALE GENOMIC DNA]</scope>
    <source>
        <strain evidence="9 10">P2</strain>
    </source>
</reference>
<evidence type="ECO:0000256" key="4">
    <source>
        <dbReference type="ARBA" id="ARBA00023125"/>
    </source>
</evidence>
<dbReference type="RefSeq" id="WP_278157640.1">
    <property type="nucleotide sequence ID" value="NZ_CP121252.1"/>
</dbReference>
<proteinExistence type="inferred from homology"/>
<dbReference type="InterPro" id="IPR039425">
    <property type="entry name" value="RNA_pol_sigma-70-like"/>
</dbReference>
<dbReference type="CDD" id="cd06171">
    <property type="entry name" value="Sigma70_r4"/>
    <property type="match status" value="1"/>
</dbReference>
<gene>
    <name evidence="9" type="ORF">P8192_14150</name>
</gene>
<evidence type="ECO:0000259" key="7">
    <source>
        <dbReference type="Pfam" id="PF04542"/>
    </source>
</evidence>
<feature type="domain" description="RNA polymerase sigma factor 70 region 4 type 2" evidence="8">
    <location>
        <begin position="129"/>
        <end position="181"/>
    </location>
</feature>
<dbReference type="Gene3D" id="1.10.1740.10">
    <property type="match status" value="1"/>
</dbReference>
<evidence type="ECO:0000256" key="3">
    <source>
        <dbReference type="ARBA" id="ARBA00023082"/>
    </source>
</evidence>
<keyword evidence="5" id="KW-0804">Transcription</keyword>
<accession>A0ABY8H5W9</accession>
<evidence type="ECO:0000256" key="1">
    <source>
        <dbReference type="ARBA" id="ARBA00010641"/>
    </source>
</evidence>
<feature type="domain" description="RNA polymerase sigma-70 region 2" evidence="7">
    <location>
        <begin position="27"/>
        <end position="93"/>
    </location>
</feature>
<keyword evidence="2" id="KW-0805">Transcription regulation</keyword>
<dbReference type="SUPFAM" id="SSF88946">
    <property type="entry name" value="Sigma2 domain of RNA polymerase sigma factors"/>
    <property type="match status" value="1"/>
</dbReference>
<dbReference type="InterPro" id="IPR007627">
    <property type="entry name" value="RNA_pol_sigma70_r2"/>
</dbReference>
<protein>
    <submittedName>
        <fullName evidence="9">Sigma-70 family RNA polymerase sigma factor</fullName>
    </submittedName>
</protein>
<evidence type="ECO:0000313" key="9">
    <source>
        <dbReference type="EMBL" id="WFP16500.1"/>
    </source>
</evidence>
<dbReference type="Pfam" id="PF08281">
    <property type="entry name" value="Sigma70_r4_2"/>
    <property type="match status" value="1"/>
</dbReference>
<evidence type="ECO:0000256" key="6">
    <source>
        <dbReference type="SAM" id="MobiDB-lite"/>
    </source>
</evidence>
<dbReference type="PANTHER" id="PTHR43133:SF8">
    <property type="entry name" value="RNA POLYMERASE SIGMA FACTOR HI_1459-RELATED"/>
    <property type="match status" value="1"/>
</dbReference>
<dbReference type="Gene3D" id="1.10.10.10">
    <property type="entry name" value="Winged helix-like DNA-binding domain superfamily/Winged helix DNA-binding domain"/>
    <property type="match status" value="1"/>
</dbReference>
<evidence type="ECO:0000259" key="8">
    <source>
        <dbReference type="Pfam" id="PF08281"/>
    </source>
</evidence>
<comment type="similarity">
    <text evidence="1">Belongs to the sigma-70 factor family. ECF subfamily.</text>
</comment>
<dbReference type="Proteomes" id="UP001219037">
    <property type="component" value="Chromosome"/>
</dbReference>
<dbReference type="InterPro" id="IPR013324">
    <property type="entry name" value="RNA_pol_sigma_r3/r4-like"/>
</dbReference>
<evidence type="ECO:0000256" key="5">
    <source>
        <dbReference type="ARBA" id="ARBA00023163"/>
    </source>
</evidence>
<dbReference type="InterPro" id="IPR013325">
    <property type="entry name" value="RNA_pol_sigma_r2"/>
</dbReference>
<dbReference type="Pfam" id="PF04542">
    <property type="entry name" value="Sigma70_r2"/>
    <property type="match status" value="1"/>
</dbReference>
<sequence length="189" mass="21607">MDAEPDPHLVTLVLRAQDGDVASFEELVLRYQTPLFRMAYRTLNSRVDAEDAVQDTFTSAWTKLDQLRQPEAFSSWLYRQCVNRCRDLLRRRGSQSAALLSSDLLDETTATSAADTDPVRQAEQSSSMDELGRLLESLPEEQRMVWVLRELQHFSYQQIADALEITEPTARGRLARARKSLAEGMEGWR</sequence>
<dbReference type="InterPro" id="IPR014284">
    <property type="entry name" value="RNA_pol_sigma-70_dom"/>
</dbReference>
<dbReference type="InterPro" id="IPR036388">
    <property type="entry name" value="WH-like_DNA-bd_sf"/>
</dbReference>
<dbReference type="PANTHER" id="PTHR43133">
    <property type="entry name" value="RNA POLYMERASE ECF-TYPE SIGMA FACTO"/>
    <property type="match status" value="1"/>
</dbReference>
<keyword evidence="4" id="KW-0238">DNA-binding</keyword>
<name>A0ABY8H5W9_9MICC</name>
<evidence type="ECO:0000313" key="10">
    <source>
        <dbReference type="Proteomes" id="UP001219037"/>
    </source>
</evidence>
<feature type="region of interest" description="Disordered" evidence="6">
    <location>
        <begin position="109"/>
        <end position="128"/>
    </location>
</feature>
<dbReference type="NCBIfam" id="TIGR02937">
    <property type="entry name" value="sigma70-ECF"/>
    <property type="match status" value="1"/>
</dbReference>
<keyword evidence="3" id="KW-0731">Sigma factor</keyword>
<dbReference type="InterPro" id="IPR013249">
    <property type="entry name" value="RNA_pol_sigma70_r4_t2"/>
</dbReference>
<dbReference type="EMBL" id="CP121252">
    <property type="protein sequence ID" value="WFP16500.1"/>
    <property type="molecule type" value="Genomic_DNA"/>
</dbReference>
<organism evidence="9 10">
    <name type="scientific">Citricoccus muralis</name>
    <dbReference type="NCBI Taxonomy" id="169134"/>
    <lineage>
        <taxon>Bacteria</taxon>
        <taxon>Bacillati</taxon>
        <taxon>Actinomycetota</taxon>
        <taxon>Actinomycetes</taxon>
        <taxon>Micrococcales</taxon>
        <taxon>Micrococcaceae</taxon>
        <taxon>Citricoccus</taxon>
    </lineage>
</organism>
<keyword evidence="10" id="KW-1185">Reference proteome</keyword>
<evidence type="ECO:0000256" key="2">
    <source>
        <dbReference type="ARBA" id="ARBA00023015"/>
    </source>
</evidence>